<dbReference type="EMBL" id="FWFO01000001">
    <property type="protein sequence ID" value="SLN22056.1"/>
    <property type="molecule type" value="Genomic_DNA"/>
</dbReference>
<dbReference type="OrthoDB" id="7708173at2"/>
<reference evidence="1 2" key="1">
    <citation type="submission" date="2017-03" db="EMBL/GenBank/DDBJ databases">
        <authorList>
            <person name="Afonso C.L."/>
            <person name="Miller P.J."/>
            <person name="Scott M.A."/>
            <person name="Spackman E."/>
            <person name="Goraichik I."/>
            <person name="Dimitrov K.M."/>
            <person name="Suarez D.L."/>
            <person name="Swayne D.E."/>
        </authorList>
    </citation>
    <scope>NUCLEOTIDE SEQUENCE [LARGE SCALE GENOMIC DNA]</scope>
    <source>
        <strain evidence="1 2">CECT 7639</strain>
    </source>
</reference>
<proteinExistence type="predicted"/>
<organism evidence="1 2">
    <name type="scientific">Falsiruegeria litorea R37</name>
    <dbReference type="NCBI Taxonomy" id="1200284"/>
    <lineage>
        <taxon>Bacteria</taxon>
        <taxon>Pseudomonadati</taxon>
        <taxon>Pseudomonadota</taxon>
        <taxon>Alphaproteobacteria</taxon>
        <taxon>Rhodobacterales</taxon>
        <taxon>Roseobacteraceae</taxon>
        <taxon>Falsiruegeria</taxon>
    </lineage>
</organism>
<dbReference type="SUPFAM" id="SSF54909">
    <property type="entry name" value="Dimeric alpha+beta barrel"/>
    <property type="match status" value="1"/>
</dbReference>
<dbReference type="AlphaFoldDB" id="A0A1Y5RP19"/>
<dbReference type="Proteomes" id="UP000193077">
    <property type="component" value="Unassembled WGS sequence"/>
</dbReference>
<name>A0A1Y5RP19_9RHOB</name>
<gene>
    <name evidence="1" type="ORF">TRL7639_00634</name>
</gene>
<protein>
    <recommendedName>
        <fullName evidence="3">Antibiotic biosynthesis monooxygenase</fullName>
    </recommendedName>
</protein>
<keyword evidence="2" id="KW-1185">Reference proteome</keyword>
<sequence length="101" mass="11345">MRAITITYAYSGDETVWRTAIDAFVSALDADEKLDGRFSYQVAVADDKETRIHWGRWDTAETLAHVQSQPYFKDFADKIREFAGGAPTATGHDIVTKTGNW</sequence>
<accession>A0A1Y5RP19</accession>
<evidence type="ECO:0000313" key="1">
    <source>
        <dbReference type="EMBL" id="SLN22056.1"/>
    </source>
</evidence>
<dbReference type="RefSeq" id="WP_085794326.1">
    <property type="nucleotide sequence ID" value="NZ_FWFO01000001.1"/>
</dbReference>
<evidence type="ECO:0000313" key="2">
    <source>
        <dbReference type="Proteomes" id="UP000193077"/>
    </source>
</evidence>
<evidence type="ECO:0008006" key="3">
    <source>
        <dbReference type="Google" id="ProtNLM"/>
    </source>
</evidence>
<dbReference type="InterPro" id="IPR011008">
    <property type="entry name" value="Dimeric_a/b-barrel"/>
</dbReference>